<dbReference type="CDD" id="cd14505">
    <property type="entry name" value="CDKN3-like"/>
    <property type="match status" value="1"/>
</dbReference>
<dbReference type="PANTHER" id="PTHR16222:SF24">
    <property type="entry name" value="ADP-RIBOSYLHYDROLASE ARH3"/>
    <property type="match status" value="1"/>
</dbReference>
<dbReference type="PROSITE" id="PS50056">
    <property type="entry name" value="TYR_PHOSPHATASE_2"/>
    <property type="match status" value="1"/>
</dbReference>
<comment type="similarity">
    <text evidence="1">Belongs to the ADP-ribosylglycohydrolase family.</text>
</comment>
<dbReference type="InterPro" id="IPR057023">
    <property type="entry name" value="PTP-SAK"/>
</dbReference>
<proteinExistence type="inferred from homology"/>
<dbReference type="SUPFAM" id="SSF52799">
    <property type="entry name" value="(Phosphotyrosine protein) phosphatases II"/>
    <property type="match status" value="1"/>
</dbReference>
<dbReference type="RefSeq" id="WP_226937490.1">
    <property type="nucleotide sequence ID" value="NZ_JACDXX010000027.1"/>
</dbReference>
<dbReference type="InterPro" id="IPR005502">
    <property type="entry name" value="Ribosyl_crysJ1"/>
</dbReference>
<reference evidence="4 5" key="1">
    <citation type="submission" date="2020-07" db="EMBL/GenBank/DDBJ databases">
        <title>Pseudogemmobacter sp. nov., isolated from poultry manure in Taiwan.</title>
        <authorList>
            <person name="Lin S.-Y."/>
            <person name="Tang Y.-S."/>
            <person name="Young C.-C."/>
        </authorList>
    </citation>
    <scope>NUCLEOTIDE SEQUENCE [LARGE SCALE GENOMIC DNA]</scope>
    <source>
        <strain evidence="4 5">CC-YST710</strain>
    </source>
</reference>
<comment type="caution">
    <text evidence="4">The sequence shown here is derived from an EMBL/GenBank/DDBJ whole genome shotgun (WGS) entry which is preliminary data.</text>
</comment>
<accession>A0ABS8CRM9</accession>
<dbReference type="InterPro" id="IPR000387">
    <property type="entry name" value="Tyr_Pase_dom"/>
</dbReference>
<evidence type="ECO:0000259" key="3">
    <source>
        <dbReference type="PROSITE" id="PS50056"/>
    </source>
</evidence>
<organism evidence="4 5">
    <name type="scientific">Pseudogemmobacter faecipullorum</name>
    <dbReference type="NCBI Taxonomy" id="2755041"/>
    <lineage>
        <taxon>Bacteria</taxon>
        <taxon>Pseudomonadati</taxon>
        <taxon>Pseudomonadota</taxon>
        <taxon>Alphaproteobacteria</taxon>
        <taxon>Rhodobacterales</taxon>
        <taxon>Paracoccaceae</taxon>
        <taxon>Pseudogemmobacter</taxon>
    </lineage>
</organism>
<dbReference type="Gene3D" id="3.90.190.10">
    <property type="entry name" value="Protein tyrosine phosphatase superfamily"/>
    <property type="match status" value="1"/>
</dbReference>
<dbReference type="EMBL" id="JACDXX010000027">
    <property type="protein sequence ID" value="MCB5412056.1"/>
    <property type="molecule type" value="Genomic_DNA"/>
</dbReference>
<dbReference type="Pfam" id="PF03747">
    <property type="entry name" value="ADP_ribosyl_GH"/>
    <property type="match status" value="1"/>
</dbReference>
<name>A0ABS8CRM9_9RHOB</name>
<keyword evidence="5" id="KW-1185">Reference proteome</keyword>
<dbReference type="Gene3D" id="1.10.4080.10">
    <property type="entry name" value="ADP-ribosylation/Crystallin J1"/>
    <property type="match status" value="1"/>
</dbReference>
<dbReference type="InterPro" id="IPR050792">
    <property type="entry name" value="ADP-ribosylglycohydrolase"/>
</dbReference>
<keyword evidence="2" id="KW-0378">Hydrolase</keyword>
<gene>
    <name evidence="4" type="ORF">H0485_18905</name>
</gene>
<protein>
    <submittedName>
        <fullName evidence="4">ADP-ribosylglycohydrolase family protein</fullName>
    </submittedName>
</protein>
<evidence type="ECO:0000313" key="5">
    <source>
        <dbReference type="Proteomes" id="UP001198571"/>
    </source>
</evidence>
<sequence>MTRTSSTHPLRIDEIELANGHIGLTFCPGKQGDSVFGAPWARDMAIDLDAIAAWDTTIVVTLIEEHEFDLLGVRVLGDAVKARGIDWLHFPIRDLDVPGPDTGLLWRRLSARIHDRLERGGKVLIHCRGGLGRAGTITALLLMERGDTATRAIGKVRFARPGTIETRAQEEWLHAQDMVAAGKVLQACLLGGAIGDSLGADIEFQSLASIQRRFPTGLHELPPYAGQRGAITDDTQMTLFTAEGMIRAQIRGQLRGICHPPSVVHHALLRWYRTQSAQPRMETDDIGLIEDRRLWAQCAPGMTCMSALGAARHFGEPARNDSKGCGTIMRVAPIALMAPPDQIWAWARETSALTHGHVTGQLAAAAWAEMLADVAAGEALEATARRIAQEYSVMEGGEETSRAIHAALAVPRDGRPETVESLGGGWTAEEALSIALYACLAGEDLDDSLRIAVTHGGDSDSTGAIAGNMLGVINPDAVLSHPWASTIQGADVIRSLAQDHARLVLDPRAADMLSEFYPGG</sequence>
<feature type="domain" description="Tyrosine specific protein phosphatases" evidence="3">
    <location>
        <begin position="107"/>
        <end position="171"/>
    </location>
</feature>
<dbReference type="PANTHER" id="PTHR16222">
    <property type="entry name" value="ADP-RIBOSYLGLYCOHYDROLASE"/>
    <property type="match status" value="1"/>
</dbReference>
<evidence type="ECO:0000313" key="4">
    <source>
        <dbReference type="EMBL" id="MCB5412056.1"/>
    </source>
</evidence>
<dbReference type="Pfam" id="PF22784">
    <property type="entry name" value="PTP-SAK"/>
    <property type="match status" value="1"/>
</dbReference>
<evidence type="ECO:0000256" key="2">
    <source>
        <dbReference type="ARBA" id="ARBA00022801"/>
    </source>
</evidence>
<dbReference type="InterPro" id="IPR036705">
    <property type="entry name" value="Ribosyl_crysJ1_sf"/>
</dbReference>
<evidence type="ECO:0000256" key="1">
    <source>
        <dbReference type="ARBA" id="ARBA00010702"/>
    </source>
</evidence>
<dbReference type="InterPro" id="IPR029021">
    <property type="entry name" value="Prot-tyrosine_phosphatase-like"/>
</dbReference>
<dbReference type="SUPFAM" id="SSF101478">
    <property type="entry name" value="ADP-ribosylglycohydrolase"/>
    <property type="match status" value="1"/>
</dbReference>
<dbReference type="Proteomes" id="UP001198571">
    <property type="component" value="Unassembled WGS sequence"/>
</dbReference>